<feature type="compositionally biased region" description="Acidic residues" evidence="1">
    <location>
        <begin position="217"/>
        <end position="234"/>
    </location>
</feature>
<evidence type="ECO:0000313" key="2">
    <source>
        <dbReference type="EMBL" id="KIO18987.1"/>
    </source>
</evidence>
<feature type="compositionally biased region" description="Polar residues" evidence="1">
    <location>
        <begin position="245"/>
        <end position="258"/>
    </location>
</feature>
<protein>
    <submittedName>
        <fullName evidence="2">Uncharacterized protein</fullName>
    </submittedName>
</protein>
<accession>A0A0C3LBW2</accession>
<dbReference type="HOGENOM" id="CLU_977251_0_0_1"/>
<dbReference type="AlphaFoldDB" id="A0A0C3LBW2"/>
<dbReference type="OrthoDB" id="3259172at2759"/>
<reference evidence="2 3" key="1">
    <citation type="submission" date="2014-04" db="EMBL/GenBank/DDBJ databases">
        <authorList>
            <consortium name="DOE Joint Genome Institute"/>
            <person name="Kuo A."/>
            <person name="Girlanda M."/>
            <person name="Perotto S."/>
            <person name="Kohler A."/>
            <person name="Nagy L.G."/>
            <person name="Floudas D."/>
            <person name="Copeland A."/>
            <person name="Barry K.W."/>
            <person name="Cichocki N."/>
            <person name="Veneault-Fourrey C."/>
            <person name="LaButti K."/>
            <person name="Lindquist E.A."/>
            <person name="Lipzen A."/>
            <person name="Lundell T."/>
            <person name="Morin E."/>
            <person name="Murat C."/>
            <person name="Sun H."/>
            <person name="Tunlid A."/>
            <person name="Henrissat B."/>
            <person name="Grigoriev I.V."/>
            <person name="Hibbett D.S."/>
            <person name="Martin F."/>
            <person name="Nordberg H.P."/>
            <person name="Cantor M.N."/>
            <person name="Hua S.X."/>
        </authorList>
    </citation>
    <scope>NUCLEOTIDE SEQUENCE [LARGE SCALE GENOMIC DNA]</scope>
    <source>
        <strain evidence="2 3">MUT 4182</strain>
    </source>
</reference>
<name>A0A0C3LBW2_9AGAM</name>
<feature type="region of interest" description="Disordered" evidence="1">
    <location>
        <begin position="212"/>
        <end position="258"/>
    </location>
</feature>
<dbReference type="EMBL" id="KN823247">
    <property type="protein sequence ID" value="KIO18987.1"/>
    <property type="molecule type" value="Genomic_DNA"/>
</dbReference>
<dbReference type="Proteomes" id="UP000054248">
    <property type="component" value="Unassembled WGS sequence"/>
</dbReference>
<evidence type="ECO:0000256" key="1">
    <source>
        <dbReference type="SAM" id="MobiDB-lite"/>
    </source>
</evidence>
<gene>
    <name evidence="2" type="ORF">M407DRAFT_31345</name>
</gene>
<proteinExistence type="predicted"/>
<evidence type="ECO:0000313" key="3">
    <source>
        <dbReference type="Proteomes" id="UP000054248"/>
    </source>
</evidence>
<organism evidence="2 3">
    <name type="scientific">Tulasnella calospora MUT 4182</name>
    <dbReference type="NCBI Taxonomy" id="1051891"/>
    <lineage>
        <taxon>Eukaryota</taxon>
        <taxon>Fungi</taxon>
        <taxon>Dikarya</taxon>
        <taxon>Basidiomycota</taxon>
        <taxon>Agaricomycotina</taxon>
        <taxon>Agaricomycetes</taxon>
        <taxon>Cantharellales</taxon>
        <taxon>Tulasnellaceae</taxon>
        <taxon>Tulasnella</taxon>
    </lineage>
</organism>
<keyword evidence="3" id="KW-1185">Reference proteome</keyword>
<reference evidence="3" key="2">
    <citation type="submission" date="2015-01" db="EMBL/GenBank/DDBJ databases">
        <title>Evolutionary Origins and Diversification of the Mycorrhizal Mutualists.</title>
        <authorList>
            <consortium name="DOE Joint Genome Institute"/>
            <consortium name="Mycorrhizal Genomics Consortium"/>
            <person name="Kohler A."/>
            <person name="Kuo A."/>
            <person name="Nagy L.G."/>
            <person name="Floudas D."/>
            <person name="Copeland A."/>
            <person name="Barry K.W."/>
            <person name="Cichocki N."/>
            <person name="Veneault-Fourrey C."/>
            <person name="LaButti K."/>
            <person name="Lindquist E.A."/>
            <person name="Lipzen A."/>
            <person name="Lundell T."/>
            <person name="Morin E."/>
            <person name="Murat C."/>
            <person name="Riley R."/>
            <person name="Ohm R."/>
            <person name="Sun H."/>
            <person name="Tunlid A."/>
            <person name="Henrissat B."/>
            <person name="Grigoriev I.V."/>
            <person name="Hibbett D.S."/>
            <person name="Martin F."/>
        </authorList>
    </citation>
    <scope>NUCLEOTIDE SEQUENCE [LARGE SCALE GENOMIC DNA]</scope>
    <source>
        <strain evidence="3">MUT 4182</strain>
    </source>
</reference>
<sequence>MAPWQLIPSAFQPIVTNFLGLHRLQSPSDRQRPFLVTRVPHHPPRSSELVVRIQGKVVAVELGPLGNWSRRTDTASCARAVKSVTLGCQDPNLQAWLDTLTALNELRQGIRHLVCQTPQVASNAAIKHLPVAEDTVLKFEHRVFQRRGPFRSVPDIFDANHLLQEVTPQWTITEPLPVFRATAEPPVLDALDPTLIQVGDFVDVSATFSLTPAPTFNDDDQEAAAEDDEGEDDNAGPILDFIPPSTVSGDTEMATGSA</sequence>